<sequence>IKAGERPDNSAIIAAREARKAQARAKQAELQQTNDAATVADPRKTAVEAAIARAKARKLEQQQANAEPEQQVDPRKAAVEAAIARA</sequence>
<evidence type="ECO:0000256" key="1">
    <source>
        <dbReference type="SAM" id="MobiDB-lite"/>
    </source>
</evidence>
<organism evidence="2 3">
    <name type="scientific">Gardnerella vaginalis</name>
    <dbReference type="NCBI Taxonomy" id="2702"/>
    <lineage>
        <taxon>Bacteria</taxon>
        <taxon>Bacillati</taxon>
        <taxon>Actinomycetota</taxon>
        <taxon>Actinomycetes</taxon>
        <taxon>Bifidobacteriales</taxon>
        <taxon>Bifidobacteriaceae</taxon>
        <taxon>Gardnerella</taxon>
    </lineage>
</organism>
<reference evidence="2 3" key="1">
    <citation type="submission" date="2023-05" db="EMBL/GenBank/DDBJ databases">
        <title>Cataloging the Phylogenetic Diversity of Human Bladder Bacteria.</title>
        <authorList>
            <person name="Du J."/>
        </authorList>
    </citation>
    <scope>NUCLEOTIDE SEQUENCE [LARGE SCALE GENOMIC DNA]</scope>
    <source>
        <strain evidence="2 3">UMB6972</strain>
    </source>
</reference>
<proteinExistence type="predicted"/>
<protein>
    <recommendedName>
        <fullName evidence="4">Electron transport complex subunit RsxC</fullName>
    </recommendedName>
</protein>
<evidence type="ECO:0008006" key="4">
    <source>
        <dbReference type="Google" id="ProtNLM"/>
    </source>
</evidence>
<feature type="non-terminal residue" evidence="2">
    <location>
        <position position="86"/>
    </location>
</feature>
<evidence type="ECO:0000313" key="3">
    <source>
        <dbReference type="Proteomes" id="UP001238969"/>
    </source>
</evidence>
<feature type="non-terminal residue" evidence="2">
    <location>
        <position position="1"/>
    </location>
</feature>
<feature type="compositionally biased region" description="Low complexity" evidence="1">
    <location>
        <begin position="61"/>
        <end position="71"/>
    </location>
</feature>
<dbReference type="EMBL" id="JASOLZ010000172">
    <property type="protein sequence ID" value="MDK6862424.1"/>
    <property type="molecule type" value="Genomic_DNA"/>
</dbReference>
<dbReference type="AlphaFoldDB" id="A0ABD4ZHJ4"/>
<evidence type="ECO:0000313" key="2">
    <source>
        <dbReference type="EMBL" id="MDK6862424.1"/>
    </source>
</evidence>
<gene>
    <name evidence="2" type="ORF">QP355_07285</name>
</gene>
<name>A0ABD4ZHJ4_GARVA</name>
<dbReference type="Proteomes" id="UP001238969">
    <property type="component" value="Unassembled WGS sequence"/>
</dbReference>
<comment type="caution">
    <text evidence="2">The sequence shown here is derived from an EMBL/GenBank/DDBJ whole genome shotgun (WGS) entry which is preliminary data.</text>
</comment>
<feature type="region of interest" description="Disordered" evidence="1">
    <location>
        <begin position="58"/>
        <end position="86"/>
    </location>
</feature>
<accession>A0ABD4ZHJ4</accession>